<keyword evidence="2" id="KW-1185">Reference proteome</keyword>
<gene>
    <name evidence="1" type="ORF">DFP72DRAFT_894609</name>
</gene>
<sequence>MLNLWLSCGGRFLENRVWGWGGRIVRGRRVGTSRSWFSWFRLCSFGRSRRRLCSSHDSRSFYLWSSPFSVSSYVSCIARDLYDPFRFQFRSVYGPSSLSFPRAEAVILRTSCETHGRGMYTVAPSGSRYVACARARSDAQLCALCGEFDLNPPMCSPSDRGRVWCSHGRLRWNASSL</sequence>
<dbReference type="EMBL" id="JACGCI010000027">
    <property type="protein sequence ID" value="KAF6756098.1"/>
    <property type="molecule type" value="Genomic_DNA"/>
</dbReference>
<proteinExistence type="predicted"/>
<dbReference type="AlphaFoldDB" id="A0A8H6I298"/>
<accession>A0A8H6I298</accession>
<evidence type="ECO:0000313" key="1">
    <source>
        <dbReference type="EMBL" id="KAF6756098.1"/>
    </source>
</evidence>
<protein>
    <submittedName>
        <fullName evidence="1">Uncharacterized protein</fullName>
    </submittedName>
</protein>
<evidence type="ECO:0000313" key="2">
    <source>
        <dbReference type="Proteomes" id="UP000521943"/>
    </source>
</evidence>
<dbReference type="Proteomes" id="UP000521943">
    <property type="component" value="Unassembled WGS sequence"/>
</dbReference>
<reference evidence="1 2" key="1">
    <citation type="submission" date="2020-07" db="EMBL/GenBank/DDBJ databases">
        <title>Comparative genomics of pyrophilous fungi reveals a link between fire events and developmental genes.</title>
        <authorList>
            <consortium name="DOE Joint Genome Institute"/>
            <person name="Steindorff A.S."/>
            <person name="Carver A."/>
            <person name="Calhoun S."/>
            <person name="Stillman K."/>
            <person name="Liu H."/>
            <person name="Lipzen A."/>
            <person name="Pangilinan J."/>
            <person name="Labutti K."/>
            <person name="Bruns T.D."/>
            <person name="Grigoriev I.V."/>
        </authorList>
    </citation>
    <scope>NUCLEOTIDE SEQUENCE [LARGE SCALE GENOMIC DNA]</scope>
    <source>
        <strain evidence="1 2">CBS 144469</strain>
    </source>
</reference>
<name>A0A8H6I298_9AGAR</name>
<organism evidence="1 2">
    <name type="scientific">Ephemerocybe angulata</name>
    <dbReference type="NCBI Taxonomy" id="980116"/>
    <lineage>
        <taxon>Eukaryota</taxon>
        <taxon>Fungi</taxon>
        <taxon>Dikarya</taxon>
        <taxon>Basidiomycota</taxon>
        <taxon>Agaricomycotina</taxon>
        <taxon>Agaricomycetes</taxon>
        <taxon>Agaricomycetidae</taxon>
        <taxon>Agaricales</taxon>
        <taxon>Agaricineae</taxon>
        <taxon>Psathyrellaceae</taxon>
        <taxon>Ephemerocybe</taxon>
    </lineage>
</organism>
<comment type="caution">
    <text evidence="1">The sequence shown here is derived from an EMBL/GenBank/DDBJ whole genome shotgun (WGS) entry which is preliminary data.</text>
</comment>